<dbReference type="GO" id="GO:0006099">
    <property type="term" value="P:tricarboxylic acid cycle"/>
    <property type="evidence" value="ECO:0007669"/>
    <property type="project" value="UniProtKB-KW"/>
</dbReference>
<dbReference type="Gene3D" id="3.40.50.720">
    <property type="entry name" value="NAD(P)-binding Rossmann-like Domain"/>
    <property type="match status" value="1"/>
</dbReference>
<dbReference type="GO" id="GO:0006108">
    <property type="term" value="P:malate metabolic process"/>
    <property type="evidence" value="ECO:0007669"/>
    <property type="project" value="InterPro"/>
</dbReference>
<accession>A0A813BYW1</accession>
<keyword evidence="10" id="KW-1185">Reference proteome</keyword>
<dbReference type="NCBIfam" id="TIGR01759">
    <property type="entry name" value="MalateDH-SF1"/>
    <property type="match status" value="1"/>
</dbReference>
<organism evidence="9 10">
    <name type="scientific">Symbiodinium necroappetens</name>
    <dbReference type="NCBI Taxonomy" id="1628268"/>
    <lineage>
        <taxon>Eukaryota</taxon>
        <taxon>Sar</taxon>
        <taxon>Alveolata</taxon>
        <taxon>Dinophyceae</taxon>
        <taxon>Suessiales</taxon>
        <taxon>Symbiodiniaceae</taxon>
        <taxon>Symbiodinium</taxon>
    </lineage>
</organism>
<feature type="domain" description="Lactate/malate dehydrogenase C-terminal" evidence="8">
    <location>
        <begin position="210"/>
        <end position="379"/>
    </location>
</feature>
<gene>
    <name evidence="9" type="primary">MDH</name>
    <name evidence="9" type="ORF">SNEC2469_LOCUS32065</name>
</gene>
<protein>
    <recommendedName>
        <fullName evidence="2 6">Malate dehydrogenase</fullName>
        <ecNumber evidence="2 6">1.1.1.37</ecNumber>
    </recommendedName>
</protein>
<dbReference type="AlphaFoldDB" id="A0A813BYW1"/>
<comment type="catalytic activity">
    <reaction evidence="6">
        <text>(S)-malate + NAD(+) = oxaloacetate + NADH + H(+)</text>
        <dbReference type="Rhea" id="RHEA:21432"/>
        <dbReference type="ChEBI" id="CHEBI:15378"/>
        <dbReference type="ChEBI" id="CHEBI:15589"/>
        <dbReference type="ChEBI" id="CHEBI:16452"/>
        <dbReference type="ChEBI" id="CHEBI:57540"/>
        <dbReference type="ChEBI" id="CHEBI:57945"/>
        <dbReference type="EC" id="1.1.1.37"/>
    </reaction>
</comment>
<keyword evidence="3 5" id="KW-0560">Oxidoreductase</keyword>
<dbReference type="EMBL" id="CAJNJA010079741">
    <property type="protein sequence ID" value="CAE7925948.1"/>
    <property type="molecule type" value="Genomic_DNA"/>
</dbReference>
<evidence type="ECO:0000256" key="5">
    <source>
        <dbReference type="RuleBase" id="RU003369"/>
    </source>
</evidence>
<keyword evidence="4 6" id="KW-0520">NAD</keyword>
<evidence type="ECO:0000256" key="4">
    <source>
        <dbReference type="ARBA" id="ARBA00023027"/>
    </source>
</evidence>
<keyword evidence="6" id="KW-0816">Tricarboxylic acid cycle</keyword>
<dbReference type="NCBIfam" id="NF003916">
    <property type="entry name" value="PRK05442.1"/>
    <property type="match status" value="1"/>
</dbReference>
<evidence type="ECO:0000259" key="8">
    <source>
        <dbReference type="Pfam" id="PF02866"/>
    </source>
</evidence>
<dbReference type="SUPFAM" id="SSF56327">
    <property type="entry name" value="LDH C-terminal domain-like"/>
    <property type="match status" value="1"/>
</dbReference>
<dbReference type="PANTHER" id="PTHR23382">
    <property type="entry name" value="MALATE DEHYDROGENASE"/>
    <property type="match status" value="1"/>
</dbReference>
<sequence length="399" mass="43333">MPTRQVTSIDSVTDSFTVDRLLSNSQQKMGVAASRDTACLSGMMRGSRPLPSSAEPITVTICGAAGQIGYSLLPMIASGGMFGPSQRVNLQCVDLNLPEVMDGMHGMEMELQDGNFPLLHKSLFTTDDALAFKGADYAILLGAFPRQEGLEKRDIMEKNVMIFRTMGRALERHVKYDCKILVVGNPAHTNAWICAHYAPSLPKQNFFALTRLDQNRAAGQIAHHFGIAVNEVKNVVAWGSHAKFPDIEHAIIKGRPVTQALATTEERKHMNDLFYKEMQQRGASIVKARKASSAMSTARAIVDHIHDLHSGTLAGEFVSMGVWSDHGAYSIADSLVFSVPVICYGGGRYRVHPGLVLSPASREKLKQVEAEIIAERDFAKQFIKTGSGPAPSAPAPSAS</sequence>
<comment type="caution">
    <text evidence="9">The sequence shown here is derived from an EMBL/GenBank/DDBJ whole genome shotgun (WGS) entry which is preliminary data.</text>
</comment>
<dbReference type="FunFam" id="3.40.50.720:FF:000010">
    <property type="entry name" value="Malate dehydrogenase"/>
    <property type="match status" value="1"/>
</dbReference>
<dbReference type="InterPro" id="IPR022383">
    <property type="entry name" value="Lactate/malate_DH_C"/>
</dbReference>
<dbReference type="Pfam" id="PF02866">
    <property type="entry name" value="Ldh_1_C"/>
    <property type="match status" value="1"/>
</dbReference>
<dbReference type="InterPro" id="IPR001236">
    <property type="entry name" value="Lactate/malate_DH_N"/>
</dbReference>
<dbReference type="Gene3D" id="3.90.110.10">
    <property type="entry name" value="Lactate dehydrogenase/glycoside hydrolase, family 4, C-terminal"/>
    <property type="match status" value="1"/>
</dbReference>
<evidence type="ECO:0000259" key="7">
    <source>
        <dbReference type="Pfam" id="PF00056"/>
    </source>
</evidence>
<evidence type="ECO:0000256" key="6">
    <source>
        <dbReference type="RuleBase" id="RU003405"/>
    </source>
</evidence>
<dbReference type="InterPro" id="IPR001252">
    <property type="entry name" value="Malate_DH_AS"/>
</dbReference>
<dbReference type="InterPro" id="IPR010945">
    <property type="entry name" value="Malate_DH_type2"/>
</dbReference>
<evidence type="ECO:0000256" key="3">
    <source>
        <dbReference type="ARBA" id="ARBA00023002"/>
    </source>
</evidence>
<dbReference type="InterPro" id="IPR036291">
    <property type="entry name" value="NAD(P)-bd_dom_sf"/>
</dbReference>
<proteinExistence type="inferred from homology"/>
<evidence type="ECO:0000313" key="10">
    <source>
        <dbReference type="Proteomes" id="UP000601435"/>
    </source>
</evidence>
<dbReference type="Proteomes" id="UP000601435">
    <property type="component" value="Unassembled WGS sequence"/>
</dbReference>
<dbReference type="SUPFAM" id="SSF51735">
    <property type="entry name" value="NAD(P)-binding Rossmann-fold domains"/>
    <property type="match status" value="1"/>
</dbReference>
<feature type="domain" description="Lactate/malate dehydrogenase N-terminal" evidence="7">
    <location>
        <begin position="59"/>
        <end position="206"/>
    </location>
</feature>
<dbReference type="GO" id="GO:0030060">
    <property type="term" value="F:L-malate dehydrogenase (NAD+) activity"/>
    <property type="evidence" value="ECO:0007669"/>
    <property type="project" value="UniProtKB-EC"/>
</dbReference>
<dbReference type="Pfam" id="PF00056">
    <property type="entry name" value="Ldh_1_N"/>
    <property type="match status" value="1"/>
</dbReference>
<evidence type="ECO:0000256" key="1">
    <source>
        <dbReference type="ARBA" id="ARBA00009613"/>
    </source>
</evidence>
<dbReference type="OrthoDB" id="4069699at2759"/>
<reference evidence="9" key="1">
    <citation type="submission" date="2021-02" db="EMBL/GenBank/DDBJ databases">
        <authorList>
            <person name="Dougan E. K."/>
            <person name="Rhodes N."/>
            <person name="Thang M."/>
            <person name="Chan C."/>
        </authorList>
    </citation>
    <scope>NUCLEOTIDE SEQUENCE</scope>
</reference>
<comment type="similarity">
    <text evidence="1">Belongs to the LDH/MDH superfamily. MDH type 2 family.</text>
</comment>
<evidence type="ECO:0000313" key="9">
    <source>
        <dbReference type="EMBL" id="CAE7925948.1"/>
    </source>
</evidence>
<dbReference type="InterPro" id="IPR015955">
    <property type="entry name" value="Lactate_DH/Glyco_Ohase_4_C"/>
</dbReference>
<name>A0A813BYW1_9DINO</name>
<dbReference type="EC" id="1.1.1.37" evidence="2 6"/>
<evidence type="ECO:0000256" key="2">
    <source>
        <dbReference type="ARBA" id="ARBA00012995"/>
    </source>
</evidence>
<dbReference type="PROSITE" id="PS00068">
    <property type="entry name" value="MDH"/>
    <property type="match status" value="1"/>
</dbReference>